<dbReference type="InterPro" id="IPR008979">
    <property type="entry name" value="Galactose-bd-like_sf"/>
</dbReference>
<dbReference type="GO" id="GO:0016798">
    <property type="term" value="F:hydrolase activity, acting on glycosyl bonds"/>
    <property type="evidence" value="ECO:0007669"/>
    <property type="project" value="InterPro"/>
</dbReference>
<keyword evidence="4" id="KW-1185">Reference proteome</keyword>
<evidence type="ECO:0000256" key="1">
    <source>
        <dbReference type="ARBA" id="ARBA00022801"/>
    </source>
</evidence>
<name>A0A561WAS7_ACTTI</name>
<dbReference type="EMBL" id="VIWY01000003">
    <property type="protein sequence ID" value="TWG20960.1"/>
    <property type="molecule type" value="Genomic_DNA"/>
</dbReference>
<dbReference type="Gene3D" id="2.60.120.260">
    <property type="entry name" value="Galactose-binding domain-like"/>
    <property type="match status" value="1"/>
</dbReference>
<dbReference type="InterPro" id="IPR003305">
    <property type="entry name" value="CenC_carb-bd"/>
</dbReference>
<dbReference type="AlphaFoldDB" id="A0A561WAS7"/>
<evidence type="ECO:0000259" key="2">
    <source>
        <dbReference type="Pfam" id="PF02018"/>
    </source>
</evidence>
<evidence type="ECO:0000313" key="4">
    <source>
        <dbReference type="Proteomes" id="UP000320239"/>
    </source>
</evidence>
<dbReference type="RefSeq" id="WP_122979645.1">
    <property type="nucleotide sequence ID" value="NZ_BOMX01000153.1"/>
</dbReference>
<keyword evidence="1" id="KW-0378">Hydrolase</keyword>
<comment type="caution">
    <text evidence="3">The sequence shown here is derived from an EMBL/GenBank/DDBJ whole genome shotgun (WGS) entry which is preliminary data.</text>
</comment>
<protein>
    <submittedName>
        <fullName evidence="3">Carbohydrate binding protein</fullName>
    </submittedName>
</protein>
<accession>A0A561WAS7</accession>
<feature type="domain" description="CBM-cenC" evidence="2">
    <location>
        <begin position="8"/>
        <end position="132"/>
    </location>
</feature>
<evidence type="ECO:0000313" key="3">
    <source>
        <dbReference type="EMBL" id="TWG20960.1"/>
    </source>
</evidence>
<organism evidence="3 4">
    <name type="scientific">Actinoplanes teichomyceticus</name>
    <dbReference type="NCBI Taxonomy" id="1867"/>
    <lineage>
        <taxon>Bacteria</taxon>
        <taxon>Bacillati</taxon>
        <taxon>Actinomycetota</taxon>
        <taxon>Actinomycetes</taxon>
        <taxon>Micromonosporales</taxon>
        <taxon>Micromonosporaceae</taxon>
        <taxon>Actinoplanes</taxon>
    </lineage>
</organism>
<gene>
    <name evidence="3" type="ORF">FHX34_103489</name>
</gene>
<proteinExistence type="predicted"/>
<dbReference type="Proteomes" id="UP000320239">
    <property type="component" value="Unassembled WGS sequence"/>
</dbReference>
<reference evidence="3 4" key="1">
    <citation type="submission" date="2019-06" db="EMBL/GenBank/DDBJ databases">
        <title>Sequencing the genomes of 1000 actinobacteria strains.</title>
        <authorList>
            <person name="Klenk H.-P."/>
        </authorList>
    </citation>
    <scope>NUCLEOTIDE SEQUENCE [LARGE SCALE GENOMIC DNA]</scope>
    <source>
        <strain evidence="3 4">DSM 43866</strain>
    </source>
</reference>
<dbReference type="SUPFAM" id="SSF49785">
    <property type="entry name" value="Galactose-binding domain-like"/>
    <property type="match status" value="1"/>
</dbReference>
<dbReference type="OrthoDB" id="3406147at2"/>
<sequence length="408" mass="42970">MTIAPANSNAYFETDAAGWTAFGGTAARSTAQAHQGAASLLLTADGSATSRVESNAAAGVTPGTEWRADAWVRCSVSRGVSISINWYNSSFGYLSTSTTVTTAVTANTWTQLAVAATAPAGAARAAINVSMTGTPASGTLLYVDESMVRPAAVLTATPEPGNAPPRVLLQLEYIGATSATIVRTDPDGTSSPVRLAEPATLDGSSQWVGYDYESWFGAATTWTATTSTGAFISAPATLTVADIWLRHPGVPSLSQKVDFQGEGTPVRGVVQAVLQPLGRATPIVVSDGVRKAKQGTITIRTKTDAEADALLALLKDLSQLLLDIPPEKQYGSTLRHQYLSIGELTESRLRPDYYPHPWRIWTAPYVAVGRPAGGIVSQRTYTTVLAQHANYQDALARYGTYTDLLTGA</sequence>
<dbReference type="Pfam" id="PF02018">
    <property type="entry name" value="CBM_4_9"/>
    <property type="match status" value="1"/>
</dbReference>